<reference evidence="4" key="1">
    <citation type="journal article" date="2018" name="Front. Microbiol.">
        <title>Genome-Based Analysis Reveals the Taxonomy and Diversity of the Family Idiomarinaceae.</title>
        <authorList>
            <person name="Liu Y."/>
            <person name="Lai Q."/>
            <person name="Shao Z."/>
        </authorList>
    </citation>
    <scope>NUCLEOTIDE SEQUENCE [LARGE SCALE GENOMIC DNA]</scope>
    <source>
        <strain evidence="4">PIM1</strain>
    </source>
</reference>
<evidence type="ECO:0000313" key="3">
    <source>
        <dbReference type="EMBL" id="RUO60135.1"/>
    </source>
</evidence>
<comment type="caution">
    <text evidence="3">The sequence shown here is derived from an EMBL/GenBank/DDBJ whole genome shotgun (WGS) entry which is preliminary data.</text>
</comment>
<keyword evidence="4" id="KW-1185">Reference proteome</keyword>
<accession>A0A432YGV1</accession>
<gene>
    <name evidence="3" type="ORF">CWI76_08440</name>
</gene>
<evidence type="ECO:0000259" key="2">
    <source>
        <dbReference type="Pfam" id="PF03703"/>
    </source>
</evidence>
<dbReference type="Proteomes" id="UP000288127">
    <property type="component" value="Unassembled WGS sequence"/>
</dbReference>
<feature type="domain" description="YdbS-like PH" evidence="2">
    <location>
        <begin position="73"/>
        <end position="147"/>
    </location>
</feature>
<dbReference type="AlphaFoldDB" id="A0A432YGV1"/>
<dbReference type="PANTHER" id="PTHR34473">
    <property type="entry name" value="UPF0699 TRANSMEMBRANE PROTEIN YDBS"/>
    <property type="match status" value="1"/>
</dbReference>
<dbReference type="InterPro" id="IPR005182">
    <property type="entry name" value="YdbS-like_PH"/>
</dbReference>
<proteinExistence type="predicted"/>
<evidence type="ECO:0000313" key="4">
    <source>
        <dbReference type="Proteomes" id="UP000288127"/>
    </source>
</evidence>
<organism evidence="3 4">
    <name type="scientific">Pseudidiomarina marina</name>
    <dbReference type="NCBI Taxonomy" id="502366"/>
    <lineage>
        <taxon>Bacteria</taxon>
        <taxon>Pseudomonadati</taxon>
        <taxon>Pseudomonadota</taxon>
        <taxon>Gammaproteobacteria</taxon>
        <taxon>Alteromonadales</taxon>
        <taxon>Idiomarinaceae</taxon>
        <taxon>Pseudidiomarina</taxon>
    </lineage>
</organism>
<feature type="transmembrane region" description="Helical" evidence="1">
    <location>
        <begin position="357"/>
        <end position="381"/>
    </location>
</feature>
<dbReference type="Pfam" id="PF03703">
    <property type="entry name" value="bPH_2"/>
    <property type="match status" value="3"/>
</dbReference>
<feature type="transmembrane region" description="Helical" evidence="1">
    <location>
        <begin position="49"/>
        <end position="68"/>
    </location>
</feature>
<sequence length="497" mass="56453">MPAMTELVWQRTPILTIGFFIAKEVRNLVRNITNFIPVLAAIFVSNSDWLPYAVIGGYLVFIVVSAFLNHHFFLYALADDAVHLRTGVFGKKSLTLKYERIQQAELDQSWYFRPFDLVILRVDSAGSAGKEVEIPGLPFNLAQDLRQRMLAQTASAKATTENTVADREQTEAPAETELTFSMSEIVRAGIMDNKIFVLLAVLIYPLSQTDMLEERLVPWLEANVSFLEESLWLNIGLAVAALAVLFILAVGVTLIRYYNLHFSILNERYQARSGLFTIRTVSFRYQKLQRVQLRQNFRGRLLKRFSIRVSQLQPSAHAQQQSGSASFVLPVLTQHLVTELCGWLKLPRSGDLDWQGISFIALLNPSFWIALIAPTVLLVTYANDVPLMNGFFTAALLWLAIQGYAIARWRNYGFTISNGWLAIKRGVFGRKENWYPLHKAQQIDVYQSPWLRLLGYADVFVHTAAGPEVIKYQPVSSALAMQREWASMIGSNHQRWM</sequence>
<dbReference type="PANTHER" id="PTHR34473:SF2">
    <property type="entry name" value="UPF0699 TRANSMEMBRANE PROTEIN YDBT"/>
    <property type="match status" value="1"/>
</dbReference>
<feature type="domain" description="YdbS-like PH" evidence="2">
    <location>
        <begin position="257"/>
        <end position="310"/>
    </location>
</feature>
<feature type="domain" description="YdbS-like PH" evidence="2">
    <location>
        <begin position="409"/>
        <end position="482"/>
    </location>
</feature>
<protein>
    <recommendedName>
        <fullName evidence="2">YdbS-like PH domain-containing protein</fullName>
    </recommendedName>
</protein>
<keyword evidence="1" id="KW-0472">Membrane</keyword>
<dbReference type="PIRSF" id="PIRSF026631">
    <property type="entry name" value="UCP026631"/>
    <property type="match status" value="1"/>
</dbReference>
<feature type="transmembrane region" description="Helical" evidence="1">
    <location>
        <begin position="232"/>
        <end position="258"/>
    </location>
</feature>
<feature type="transmembrane region" description="Helical" evidence="1">
    <location>
        <begin position="387"/>
        <end position="407"/>
    </location>
</feature>
<feature type="transmembrane region" description="Helical" evidence="1">
    <location>
        <begin position="195"/>
        <end position="212"/>
    </location>
</feature>
<keyword evidence="1" id="KW-1133">Transmembrane helix</keyword>
<dbReference type="EMBL" id="PIPZ01000002">
    <property type="protein sequence ID" value="RUO60135.1"/>
    <property type="molecule type" value="Genomic_DNA"/>
</dbReference>
<evidence type="ECO:0000256" key="1">
    <source>
        <dbReference type="SAM" id="Phobius"/>
    </source>
</evidence>
<keyword evidence="1" id="KW-0812">Transmembrane</keyword>
<dbReference type="OrthoDB" id="155986at2"/>
<name>A0A432YGV1_9GAMM</name>
<dbReference type="InterPro" id="IPR014529">
    <property type="entry name" value="UCP026631"/>
</dbReference>